<dbReference type="PANTHER" id="PTHR11228:SF22">
    <property type="entry name" value="PEPTIDE BIOSYNTHESIS PROTEIN YYDG-RELATED"/>
    <property type="match status" value="1"/>
</dbReference>
<evidence type="ECO:0000256" key="4">
    <source>
        <dbReference type="ARBA" id="ARBA00023014"/>
    </source>
</evidence>
<evidence type="ECO:0000256" key="2">
    <source>
        <dbReference type="ARBA" id="ARBA00022723"/>
    </source>
</evidence>
<dbReference type="InterPro" id="IPR050377">
    <property type="entry name" value="Radical_SAM_PqqE_MftC-like"/>
</dbReference>
<evidence type="ECO:0000256" key="3">
    <source>
        <dbReference type="ARBA" id="ARBA00023004"/>
    </source>
</evidence>
<reference evidence="6 7" key="1">
    <citation type="submission" date="2018-10" db="EMBL/GenBank/DDBJ databases">
        <title>Genome sequencing of Arthrobacter oryzae TNB02.</title>
        <authorList>
            <person name="Cho Y.-J."/>
            <person name="Cho A."/>
            <person name="Kim O.-S."/>
        </authorList>
    </citation>
    <scope>NUCLEOTIDE SEQUENCE [LARGE SCALE GENOMIC DNA]</scope>
    <source>
        <strain evidence="6 7">TNB02</strain>
    </source>
</reference>
<keyword evidence="1" id="KW-0949">S-adenosyl-L-methionine</keyword>
<dbReference type="AlphaFoldDB" id="A0A3N0C5X9"/>
<dbReference type="EMBL" id="RBED01000069">
    <property type="protein sequence ID" value="RNL58372.1"/>
    <property type="molecule type" value="Genomic_DNA"/>
</dbReference>
<evidence type="ECO:0000313" key="7">
    <source>
        <dbReference type="Proteomes" id="UP000273807"/>
    </source>
</evidence>
<evidence type="ECO:0000259" key="5">
    <source>
        <dbReference type="PROSITE" id="PS51918"/>
    </source>
</evidence>
<evidence type="ECO:0000256" key="1">
    <source>
        <dbReference type="ARBA" id="ARBA00022691"/>
    </source>
</evidence>
<comment type="caution">
    <text evidence="6">The sequence shown here is derived from an EMBL/GenBank/DDBJ whole genome shotgun (WGS) entry which is preliminary data.</text>
</comment>
<keyword evidence="2" id="KW-0479">Metal-binding</keyword>
<proteinExistence type="predicted"/>
<dbReference type="RefSeq" id="WP_123254212.1">
    <property type="nucleotide sequence ID" value="NZ_RBED01000069.1"/>
</dbReference>
<gene>
    <name evidence="6" type="ORF">D7003_04170</name>
</gene>
<dbReference type="GO" id="GO:0051536">
    <property type="term" value="F:iron-sulfur cluster binding"/>
    <property type="evidence" value="ECO:0007669"/>
    <property type="project" value="UniProtKB-KW"/>
</dbReference>
<dbReference type="OrthoDB" id="9782387at2"/>
<sequence length="334" mass="36360">MVNPVVILELMERIATIPGGSTVTVPLGTGDPAEAAHTVAAWCERTGNEFVHVLDGAVTVRRGRAADPLAAVEPERQPGTRLWMYTNFDCNLACDYCCARSSPQTARRALGIDRIRRLAAEAVDSGVSELILTGGEPFLLPDLDELVAVCTDALPTTLLTNGMLFRGHRLERLRRMDRDRLTLQISLDSAIPEGHDSHRGKGSWEKAVAGIRIAQDEGFRVKVAATLPAAQSHELAPFHEFLDTLGIDPDDQVIRALAHRGNADAGIELTVESLIPEVTVTAEGVYWHPIGADDTDQMITAEIFPLAAAIDEVRRRFADQRSRADAASQWFPCA</sequence>
<dbReference type="Pfam" id="PF04055">
    <property type="entry name" value="Radical_SAM"/>
    <property type="match status" value="1"/>
</dbReference>
<dbReference type="InterPro" id="IPR007197">
    <property type="entry name" value="rSAM"/>
</dbReference>
<dbReference type="PROSITE" id="PS51918">
    <property type="entry name" value="RADICAL_SAM"/>
    <property type="match status" value="1"/>
</dbReference>
<keyword evidence="3" id="KW-0408">Iron</keyword>
<evidence type="ECO:0000313" key="6">
    <source>
        <dbReference type="EMBL" id="RNL58372.1"/>
    </source>
</evidence>
<accession>A0A3N0C5X9</accession>
<dbReference type="SUPFAM" id="SSF102114">
    <property type="entry name" value="Radical SAM enzymes"/>
    <property type="match status" value="1"/>
</dbReference>
<keyword evidence="7" id="KW-1185">Reference proteome</keyword>
<name>A0A3N0C5X9_9MICC</name>
<dbReference type="Proteomes" id="UP000273807">
    <property type="component" value="Unassembled WGS sequence"/>
</dbReference>
<keyword evidence="4" id="KW-0411">Iron-sulfur</keyword>
<protein>
    <submittedName>
        <fullName evidence="6">Radical SAM protein</fullName>
    </submittedName>
</protein>
<dbReference type="SFLD" id="SFLDS00029">
    <property type="entry name" value="Radical_SAM"/>
    <property type="match status" value="1"/>
</dbReference>
<dbReference type="GO" id="GO:0003824">
    <property type="term" value="F:catalytic activity"/>
    <property type="evidence" value="ECO:0007669"/>
    <property type="project" value="InterPro"/>
</dbReference>
<dbReference type="PANTHER" id="PTHR11228">
    <property type="entry name" value="RADICAL SAM DOMAIN PROTEIN"/>
    <property type="match status" value="1"/>
</dbReference>
<dbReference type="GO" id="GO:0046872">
    <property type="term" value="F:metal ion binding"/>
    <property type="evidence" value="ECO:0007669"/>
    <property type="project" value="UniProtKB-KW"/>
</dbReference>
<dbReference type="Gene3D" id="3.20.20.70">
    <property type="entry name" value="Aldolase class I"/>
    <property type="match status" value="1"/>
</dbReference>
<feature type="domain" description="Radical SAM core" evidence="5">
    <location>
        <begin position="76"/>
        <end position="296"/>
    </location>
</feature>
<dbReference type="CDD" id="cd01335">
    <property type="entry name" value="Radical_SAM"/>
    <property type="match status" value="1"/>
</dbReference>
<dbReference type="InterPro" id="IPR013785">
    <property type="entry name" value="Aldolase_TIM"/>
</dbReference>
<dbReference type="SFLD" id="SFLDG01067">
    <property type="entry name" value="SPASM/twitch_domain_containing"/>
    <property type="match status" value="1"/>
</dbReference>
<dbReference type="InterPro" id="IPR058240">
    <property type="entry name" value="rSAM_sf"/>
</dbReference>
<organism evidence="6 7">
    <name type="scientific">Arthrobacter oryzae</name>
    <dbReference type="NCBI Taxonomy" id="409290"/>
    <lineage>
        <taxon>Bacteria</taxon>
        <taxon>Bacillati</taxon>
        <taxon>Actinomycetota</taxon>
        <taxon>Actinomycetes</taxon>
        <taxon>Micrococcales</taxon>
        <taxon>Micrococcaceae</taxon>
        <taxon>Arthrobacter</taxon>
    </lineage>
</organism>